<sequence>MASNNCLLLSQLYVVVLLGLCATTATASWAISGENNNIGWRSLMNHGDSSPLALIAIHMAVNLWNLHESGATRTVMALSQALGVWEKVHDGVNVMCVDLIVKLTPLDQPSVHQFGSITMYMGIPQGLPFDYESVAPNGFLASPILPVGWLP</sequence>
<protein>
    <submittedName>
        <fullName evidence="2">Uncharacterized protein</fullName>
    </submittedName>
</protein>
<evidence type="ECO:0000313" key="3">
    <source>
        <dbReference type="Proteomes" id="UP000236161"/>
    </source>
</evidence>
<dbReference type="EMBL" id="KZ451943">
    <property type="protein sequence ID" value="PKA59845.1"/>
    <property type="molecule type" value="Genomic_DNA"/>
</dbReference>
<organism evidence="2 3">
    <name type="scientific">Apostasia shenzhenica</name>
    <dbReference type="NCBI Taxonomy" id="1088818"/>
    <lineage>
        <taxon>Eukaryota</taxon>
        <taxon>Viridiplantae</taxon>
        <taxon>Streptophyta</taxon>
        <taxon>Embryophyta</taxon>
        <taxon>Tracheophyta</taxon>
        <taxon>Spermatophyta</taxon>
        <taxon>Magnoliopsida</taxon>
        <taxon>Liliopsida</taxon>
        <taxon>Asparagales</taxon>
        <taxon>Orchidaceae</taxon>
        <taxon>Apostasioideae</taxon>
        <taxon>Apostasia</taxon>
    </lineage>
</organism>
<feature type="chain" id="PRO_5014173416" evidence="1">
    <location>
        <begin position="28"/>
        <end position="151"/>
    </location>
</feature>
<evidence type="ECO:0000256" key="1">
    <source>
        <dbReference type="SAM" id="SignalP"/>
    </source>
</evidence>
<gene>
    <name evidence="2" type="ORF">AXF42_Ash015903</name>
</gene>
<dbReference type="Proteomes" id="UP000236161">
    <property type="component" value="Unassembled WGS sequence"/>
</dbReference>
<reference evidence="2 3" key="1">
    <citation type="journal article" date="2017" name="Nature">
        <title>The Apostasia genome and the evolution of orchids.</title>
        <authorList>
            <person name="Zhang G.Q."/>
            <person name="Liu K.W."/>
            <person name="Li Z."/>
            <person name="Lohaus R."/>
            <person name="Hsiao Y.Y."/>
            <person name="Niu S.C."/>
            <person name="Wang J.Y."/>
            <person name="Lin Y.C."/>
            <person name="Xu Q."/>
            <person name="Chen L.J."/>
            <person name="Yoshida K."/>
            <person name="Fujiwara S."/>
            <person name="Wang Z.W."/>
            <person name="Zhang Y.Q."/>
            <person name="Mitsuda N."/>
            <person name="Wang M."/>
            <person name="Liu G.H."/>
            <person name="Pecoraro L."/>
            <person name="Huang H.X."/>
            <person name="Xiao X.J."/>
            <person name="Lin M."/>
            <person name="Wu X.Y."/>
            <person name="Wu W.L."/>
            <person name="Chen Y.Y."/>
            <person name="Chang S.B."/>
            <person name="Sakamoto S."/>
            <person name="Ohme-Takagi M."/>
            <person name="Yagi M."/>
            <person name="Zeng S.J."/>
            <person name="Shen C.Y."/>
            <person name="Yeh C.M."/>
            <person name="Luo Y.B."/>
            <person name="Tsai W.C."/>
            <person name="Van de Peer Y."/>
            <person name="Liu Z.J."/>
        </authorList>
    </citation>
    <scope>NUCLEOTIDE SEQUENCE [LARGE SCALE GENOMIC DNA]</scope>
    <source>
        <strain evidence="3">cv. Shenzhen</strain>
        <tissue evidence="2">Stem</tissue>
    </source>
</reference>
<name>A0A2I0AWC8_9ASPA</name>
<dbReference type="AlphaFoldDB" id="A0A2I0AWC8"/>
<proteinExistence type="predicted"/>
<accession>A0A2I0AWC8</accession>
<keyword evidence="3" id="KW-1185">Reference proteome</keyword>
<feature type="signal peptide" evidence="1">
    <location>
        <begin position="1"/>
        <end position="27"/>
    </location>
</feature>
<evidence type="ECO:0000313" key="2">
    <source>
        <dbReference type="EMBL" id="PKA59845.1"/>
    </source>
</evidence>
<keyword evidence="1" id="KW-0732">Signal</keyword>